<evidence type="ECO:0000313" key="2">
    <source>
        <dbReference type="EMBL" id="TMR06376.1"/>
    </source>
</evidence>
<sequence>MAITTRQTDRPLEHRSLNATNREAVGLARLVQEGDLLLDTPYQRGDVWTLDQRIALVKSWLLGLPIPAMIINDRMTSAWERDGERTPAYAMIDGKQRTLTAIAWYNGDFAVPASWFPSDQIETVEDTNNDGPYVRFNGLTIVGQRRFMRMAQIPVCEARVSTLREEAEVFLLVNGSGTQQQEADLARA</sequence>
<dbReference type="Proteomes" id="UP000309128">
    <property type="component" value="Unassembled WGS sequence"/>
</dbReference>
<dbReference type="Pfam" id="PF03235">
    <property type="entry name" value="GmrSD_N"/>
    <property type="match status" value="1"/>
</dbReference>
<evidence type="ECO:0000259" key="1">
    <source>
        <dbReference type="Pfam" id="PF03235"/>
    </source>
</evidence>
<feature type="non-terminal residue" evidence="2">
    <location>
        <position position="188"/>
    </location>
</feature>
<reference evidence="2 3" key="1">
    <citation type="submission" date="2019-05" db="EMBL/GenBank/DDBJ databases">
        <title>Draft genome sequence of Nonomuraea turkmeniaca DSM 43926.</title>
        <authorList>
            <person name="Saricaoglu S."/>
            <person name="Isik K."/>
        </authorList>
    </citation>
    <scope>NUCLEOTIDE SEQUENCE [LARGE SCALE GENOMIC DNA]</scope>
    <source>
        <strain evidence="2 3">DSM 43926</strain>
    </source>
</reference>
<keyword evidence="3" id="KW-1185">Reference proteome</keyword>
<dbReference type="OrthoDB" id="9787127at2"/>
<gene>
    <name evidence="2" type="ORF">ETD86_52820</name>
</gene>
<name>A0A5S4EV86_9ACTN</name>
<evidence type="ECO:0000313" key="3">
    <source>
        <dbReference type="Proteomes" id="UP000309128"/>
    </source>
</evidence>
<accession>A0A5S4EV86</accession>
<comment type="caution">
    <text evidence="2">The sequence shown here is derived from an EMBL/GenBank/DDBJ whole genome shotgun (WGS) entry which is preliminary data.</text>
</comment>
<dbReference type="EMBL" id="VCKY01000422">
    <property type="protein sequence ID" value="TMR06376.1"/>
    <property type="molecule type" value="Genomic_DNA"/>
</dbReference>
<dbReference type="InterPro" id="IPR004919">
    <property type="entry name" value="GmrSD_N"/>
</dbReference>
<feature type="domain" description="GmrSD restriction endonucleases N-terminal" evidence="1">
    <location>
        <begin position="39"/>
        <end position="116"/>
    </location>
</feature>
<organism evidence="2 3">
    <name type="scientific">Nonomuraea turkmeniaca</name>
    <dbReference type="NCBI Taxonomy" id="103838"/>
    <lineage>
        <taxon>Bacteria</taxon>
        <taxon>Bacillati</taxon>
        <taxon>Actinomycetota</taxon>
        <taxon>Actinomycetes</taxon>
        <taxon>Streptosporangiales</taxon>
        <taxon>Streptosporangiaceae</taxon>
        <taxon>Nonomuraea</taxon>
    </lineage>
</organism>
<dbReference type="AlphaFoldDB" id="A0A5S4EV86"/>
<dbReference type="RefSeq" id="WP_138674142.1">
    <property type="nucleotide sequence ID" value="NZ_VCKY01000422.1"/>
</dbReference>
<protein>
    <submittedName>
        <fullName evidence="2">DUF262 domain-containing protein</fullName>
    </submittedName>
</protein>
<dbReference type="PANTHER" id="PTHR39639">
    <property type="entry name" value="CHROMOSOME 16, WHOLE GENOME SHOTGUN SEQUENCE"/>
    <property type="match status" value="1"/>
</dbReference>
<dbReference type="PANTHER" id="PTHR39639:SF1">
    <property type="entry name" value="DUF262 DOMAIN-CONTAINING PROTEIN"/>
    <property type="match status" value="1"/>
</dbReference>
<proteinExistence type="predicted"/>